<reference evidence="6 7" key="1">
    <citation type="submission" date="2017-08" db="EMBL/GenBank/DDBJ databases">
        <title>Infants hospitalized years apart are colonized by the same room-sourced microbial strains.</title>
        <authorList>
            <person name="Brooks B."/>
            <person name="Olm M.R."/>
            <person name="Firek B.A."/>
            <person name="Baker R."/>
            <person name="Thomas B.C."/>
            <person name="Morowitz M.J."/>
            <person name="Banfield J.F."/>
        </authorList>
    </citation>
    <scope>NUCLEOTIDE SEQUENCE [LARGE SCALE GENOMIC DNA]</scope>
    <source>
        <strain evidence="6">S2_003_000_R2_11</strain>
    </source>
</reference>
<comment type="similarity">
    <text evidence="2">Belongs to the virb1 family.</text>
</comment>
<sequence length="646" mass="70177">MSPFRLIPLRPLALAVALFAPSLAHADANSDALRAALSLADAGDWASATAKVNGSIARDIIEWQRLRSGEGLMGDYEAFLQRRPDWPGLALLSRKGETAVARSTDPDRVIAWFDGGQPATVEGSFALIRAYATKDMAQQAQAEAVRAWIALSFTAEQENQLLKAYPKALAAVNSIRLDRLLWDGDADEARRMLPRVGGDWRALGEARLALRADAPGVDSKLKVVPTKMVNDPGLLYERFIWRMRKDRYEDAGDLIIQASTSAESLGRPEEWAERRALLARRLLRDGDPRTAYRVASSHHLAGGADYADLEFIAGFISLRYLGDANAALDHFRALSAVVATPISVARGAYWQGRALEALGRTNEAAEAYAKAARHQTAYYGLLAAERAGIPLNDAILGTERYPDWRKQAFSKSSVLQAALLLQHAGDRVEAKRFLIQLAGTLDAQSLGSLGQMALDLDEPHFAVLIGKQAAEQGVVLPRVAFPVTDLVPDGLAVSRALALSIARRESEFDPGVVSSAGAEGLMQVMPATAKMMAQKTGRAYERSKLRDPAYNAALGSAYLKQLAEEFGPSIALIASGYNAGPGRPRAWVQQLGDPRREDVDVVDWVEMIPFAETRTYVMRVAESVVIYRARLKGAVGPVQITGELKG</sequence>
<name>A0A2W5UIZ8_CERSP</name>
<dbReference type="EMBL" id="QFQS01000002">
    <property type="protein sequence ID" value="PZQ97890.1"/>
    <property type="molecule type" value="Genomic_DNA"/>
</dbReference>
<dbReference type="InterPro" id="IPR008258">
    <property type="entry name" value="Transglycosylase_SLT_dom_1"/>
</dbReference>
<dbReference type="PROSITE" id="PS00922">
    <property type="entry name" value="TRANSGLYCOSYLASE"/>
    <property type="match status" value="1"/>
</dbReference>
<dbReference type="GO" id="GO:0042597">
    <property type="term" value="C:periplasmic space"/>
    <property type="evidence" value="ECO:0007669"/>
    <property type="project" value="InterPro"/>
</dbReference>
<evidence type="ECO:0000313" key="6">
    <source>
        <dbReference type="EMBL" id="PZQ97890.1"/>
    </source>
</evidence>
<comment type="similarity">
    <text evidence="1">Belongs to the transglycosylase Slt family.</text>
</comment>
<dbReference type="Gene3D" id="1.25.20.10">
    <property type="entry name" value="Bacterial muramidases"/>
    <property type="match status" value="1"/>
</dbReference>
<dbReference type="GO" id="GO:0016020">
    <property type="term" value="C:membrane"/>
    <property type="evidence" value="ECO:0007669"/>
    <property type="project" value="InterPro"/>
</dbReference>
<evidence type="ECO:0000256" key="2">
    <source>
        <dbReference type="ARBA" id="ARBA00009387"/>
    </source>
</evidence>
<comment type="caution">
    <text evidence="6">The sequence shown here is derived from an EMBL/GenBank/DDBJ whole genome shotgun (WGS) entry which is preliminary data.</text>
</comment>
<dbReference type="PANTHER" id="PTHR37423">
    <property type="entry name" value="SOLUBLE LYTIC MUREIN TRANSGLYCOSYLASE-RELATED"/>
    <property type="match status" value="1"/>
</dbReference>
<dbReference type="SUPFAM" id="SSF53955">
    <property type="entry name" value="Lysozyme-like"/>
    <property type="match status" value="1"/>
</dbReference>
<proteinExistence type="inferred from homology"/>
<dbReference type="GO" id="GO:0004553">
    <property type="term" value="F:hydrolase activity, hydrolyzing O-glycosyl compounds"/>
    <property type="evidence" value="ECO:0007669"/>
    <property type="project" value="InterPro"/>
</dbReference>
<dbReference type="GO" id="GO:0008933">
    <property type="term" value="F:peptidoglycan lytic transglycosylase activity"/>
    <property type="evidence" value="ECO:0007669"/>
    <property type="project" value="InterPro"/>
</dbReference>
<evidence type="ECO:0000313" key="7">
    <source>
        <dbReference type="Proteomes" id="UP000248975"/>
    </source>
</evidence>
<dbReference type="Proteomes" id="UP000248975">
    <property type="component" value="Unassembled WGS sequence"/>
</dbReference>
<organism evidence="6 7">
    <name type="scientific">Cereibacter sphaeroides</name>
    <name type="common">Rhodobacter sphaeroides</name>
    <dbReference type="NCBI Taxonomy" id="1063"/>
    <lineage>
        <taxon>Bacteria</taxon>
        <taxon>Pseudomonadati</taxon>
        <taxon>Pseudomonadota</taxon>
        <taxon>Alphaproteobacteria</taxon>
        <taxon>Rhodobacterales</taxon>
        <taxon>Paracoccaceae</taxon>
        <taxon>Cereibacter</taxon>
    </lineage>
</organism>
<accession>A0A2W5UIZ8</accession>
<dbReference type="Gene3D" id="1.10.530.10">
    <property type="match status" value="1"/>
</dbReference>
<evidence type="ECO:0000256" key="4">
    <source>
        <dbReference type="SAM" id="SignalP"/>
    </source>
</evidence>
<feature type="signal peptide" evidence="4">
    <location>
        <begin position="1"/>
        <end position="26"/>
    </location>
</feature>
<evidence type="ECO:0000256" key="1">
    <source>
        <dbReference type="ARBA" id="ARBA00007734"/>
    </source>
</evidence>
<dbReference type="PANTHER" id="PTHR37423:SF2">
    <property type="entry name" value="MEMBRANE-BOUND LYTIC MUREIN TRANSGLYCOSYLASE C"/>
    <property type="match status" value="1"/>
</dbReference>
<dbReference type="SUPFAM" id="SSF48435">
    <property type="entry name" value="Bacterial muramidases"/>
    <property type="match status" value="1"/>
</dbReference>
<feature type="domain" description="Transglycosylase SLT" evidence="5">
    <location>
        <begin position="493"/>
        <end position="593"/>
    </location>
</feature>
<dbReference type="InterPro" id="IPR000189">
    <property type="entry name" value="Transglyc_AS"/>
</dbReference>
<keyword evidence="3 4" id="KW-0732">Signal</keyword>
<dbReference type="AlphaFoldDB" id="A0A2W5UIZ8"/>
<dbReference type="CDD" id="cd13401">
    <property type="entry name" value="Slt70-like"/>
    <property type="match status" value="1"/>
</dbReference>
<gene>
    <name evidence="6" type="ORF">DI533_12150</name>
</gene>
<dbReference type="InterPro" id="IPR023346">
    <property type="entry name" value="Lysozyme-like_dom_sf"/>
</dbReference>
<evidence type="ECO:0000256" key="3">
    <source>
        <dbReference type="ARBA" id="ARBA00022729"/>
    </source>
</evidence>
<evidence type="ECO:0000259" key="5">
    <source>
        <dbReference type="Pfam" id="PF01464"/>
    </source>
</evidence>
<feature type="chain" id="PRO_5015930121" evidence="4">
    <location>
        <begin position="27"/>
        <end position="646"/>
    </location>
</feature>
<dbReference type="InterPro" id="IPR008939">
    <property type="entry name" value="Lytic_TGlycosylase_superhlx_U"/>
</dbReference>
<dbReference type="GO" id="GO:0000270">
    <property type="term" value="P:peptidoglycan metabolic process"/>
    <property type="evidence" value="ECO:0007669"/>
    <property type="project" value="InterPro"/>
</dbReference>
<dbReference type="Pfam" id="PF01464">
    <property type="entry name" value="SLT"/>
    <property type="match status" value="1"/>
</dbReference>
<protein>
    <submittedName>
        <fullName evidence="6">Lytic transglycosylase</fullName>
    </submittedName>
</protein>